<dbReference type="InterPro" id="IPR006118">
    <property type="entry name" value="Recombinase_CS"/>
</dbReference>
<dbReference type="Pfam" id="PF07508">
    <property type="entry name" value="Recombinase"/>
    <property type="match status" value="1"/>
</dbReference>
<dbReference type="AlphaFoldDB" id="A0A0T6BRD6"/>
<feature type="coiled-coil region" evidence="6">
    <location>
        <begin position="344"/>
        <end position="371"/>
    </location>
</feature>
<gene>
    <name evidence="9" type="ORF">AB447_215680</name>
    <name evidence="10" type="ORF">P8828_22215</name>
</gene>
<dbReference type="InterPro" id="IPR036162">
    <property type="entry name" value="Resolvase-like_N_sf"/>
</dbReference>
<evidence type="ECO:0000256" key="6">
    <source>
        <dbReference type="SAM" id="Coils"/>
    </source>
</evidence>
<reference evidence="10 12" key="3">
    <citation type="submission" date="2023-03" db="EMBL/GenBank/DDBJ databases">
        <title>Agriculturally important microbes genome sequencing.</title>
        <authorList>
            <person name="Dunlap C."/>
        </authorList>
    </citation>
    <scope>NUCLEOTIDE SEQUENCE [LARGE SCALE GENOMIC DNA]</scope>
    <source>
        <strain evidence="10 12">CBP-3203</strain>
    </source>
</reference>
<reference evidence="9 11" key="1">
    <citation type="journal article" date="2015" name="Int. J. Syst. Evol. Microbiol.">
        <title>Bacillus glycinifermentans sp. nov., isolated from fermented soybean paste.</title>
        <authorList>
            <person name="Kim S.J."/>
            <person name="Dunlap C.A."/>
            <person name="Kwon S.W."/>
            <person name="Rooney A.P."/>
        </authorList>
    </citation>
    <scope>NUCLEOTIDE SEQUENCE [LARGE SCALE GENOMIC DNA]</scope>
    <source>
        <strain evidence="9 11">GO-13</strain>
    </source>
</reference>
<dbReference type="SUPFAM" id="SSF53041">
    <property type="entry name" value="Resolvase-like"/>
    <property type="match status" value="1"/>
</dbReference>
<dbReference type="GO" id="GO:0000150">
    <property type="term" value="F:DNA strand exchange activity"/>
    <property type="evidence" value="ECO:0007669"/>
    <property type="project" value="InterPro"/>
</dbReference>
<dbReference type="Gene3D" id="3.90.1750.20">
    <property type="entry name" value="Putative Large Serine Recombinase, Chain B, Domain 2"/>
    <property type="match status" value="1"/>
</dbReference>
<dbReference type="InterPro" id="IPR050639">
    <property type="entry name" value="SSR_resolvase"/>
</dbReference>
<dbReference type="InterPro" id="IPR038109">
    <property type="entry name" value="DNA_bind_recomb_sf"/>
</dbReference>
<evidence type="ECO:0000259" key="8">
    <source>
        <dbReference type="PROSITE" id="PS51737"/>
    </source>
</evidence>
<dbReference type="GO" id="GO:0003677">
    <property type="term" value="F:DNA binding"/>
    <property type="evidence" value="ECO:0007669"/>
    <property type="project" value="UniProtKB-KW"/>
</dbReference>
<keyword evidence="1" id="KW-0229">DNA integration</keyword>
<dbReference type="InterPro" id="IPR006119">
    <property type="entry name" value="Resolv_N"/>
</dbReference>
<keyword evidence="3" id="KW-0233">DNA recombination</keyword>
<proteinExistence type="predicted"/>
<dbReference type="PROSITE" id="PS51736">
    <property type="entry name" value="RECOMBINASES_3"/>
    <property type="match status" value="1"/>
</dbReference>
<organism evidence="9 11">
    <name type="scientific">Bacillus glycinifermentans</name>
    <dbReference type="NCBI Taxonomy" id="1664069"/>
    <lineage>
        <taxon>Bacteria</taxon>
        <taxon>Bacillati</taxon>
        <taxon>Bacillota</taxon>
        <taxon>Bacilli</taxon>
        <taxon>Bacillales</taxon>
        <taxon>Bacillaceae</taxon>
        <taxon>Bacillus</taxon>
    </lineage>
</organism>
<dbReference type="Pfam" id="PF00239">
    <property type="entry name" value="Resolvase"/>
    <property type="match status" value="1"/>
</dbReference>
<evidence type="ECO:0000256" key="4">
    <source>
        <dbReference type="PIRSR" id="PIRSR606118-50"/>
    </source>
</evidence>
<dbReference type="PANTHER" id="PTHR30461">
    <property type="entry name" value="DNA-INVERTASE FROM LAMBDOID PROPHAGE"/>
    <property type="match status" value="1"/>
</dbReference>
<dbReference type="Proteomes" id="UP000036168">
    <property type="component" value="Unassembled WGS sequence"/>
</dbReference>
<protein>
    <submittedName>
        <fullName evidence="9 10">Recombinase</fullName>
    </submittedName>
</protein>
<dbReference type="Gene3D" id="3.40.50.1390">
    <property type="entry name" value="Resolvase, N-terminal catalytic domain"/>
    <property type="match status" value="1"/>
</dbReference>
<evidence type="ECO:0000259" key="7">
    <source>
        <dbReference type="PROSITE" id="PS51736"/>
    </source>
</evidence>
<dbReference type="CDD" id="cd03768">
    <property type="entry name" value="SR_ResInv"/>
    <property type="match status" value="1"/>
</dbReference>
<evidence type="ECO:0000313" key="10">
    <source>
        <dbReference type="EMBL" id="MEC0487468.1"/>
    </source>
</evidence>
<dbReference type="Proteomes" id="UP001341297">
    <property type="component" value="Unassembled WGS sequence"/>
</dbReference>
<feature type="domain" description="Resolvase/invertase-type recombinase catalytic" evidence="7">
    <location>
        <begin position="2"/>
        <end position="149"/>
    </location>
</feature>
<dbReference type="RefSeq" id="WP_048355989.1">
    <property type="nucleotide sequence ID" value="NZ_JARRTL010000031.1"/>
</dbReference>
<comment type="caution">
    <text evidence="9">The sequence shown here is derived from an EMBL/GenBank/DDBJ whole genome shotgun (WGS) entry which is preliminary data.</text>
</comment>
<accession>A0A0T6BRD6</accession>
<evidence type="ECO:0000256" key="2">
    <source>
        <dbReference type="ARBA" id="ARBA00023125"/>
    </source>
</evidence>
<evidence type="ECO:0000313" key="12">
    <source>
        <dbReference type="Proteomes" id="UP001341297"/>
    </source>
</evidence>
<feature type="domain" description="Recombinase" evidence="8">
    <location>
        <begin position="156"/>
        <end position="260"/>
    </location>
</feature>
<dbReference type="OrthoDB" id="9811097at2"/>
<reference evidence="9" key="2">
    <citation type="submission" date="2015-10" db="EMBL/GenBank/DDBJ databases">
        <authorList>
            <person name="Gilbert D.G."/>
        </authorList>
    </citation>
    <scope>NUCLEOTIDE SEQUENCE</scope>
    <source>
        <strain evidence="9">GO-13</strain>
    </source>
</reference>
<dbReference type="PROSITE" id="PS00397">
    <property type="entry name" value="RECOMBINASES_1"/>
    <property type="match status" value="1"/>
</dbReference>
<keyword evidence="12" id="KW-1185">Reference proteome</keyword>
<dbReference type="EMBL" id="LECW02000014">
    <property type="protein sequence ID" value="KRT94074.1"/>
    <property type="molecule type" value="Genomic_DNA"/>
</dbReference>
<evidence type="ECO:0000256" key="3">
    <source>
        <dbReference type="ARBA" id="ARBA00023172"/>
    </source>
</evidence>
<feature type="active site" description="O-(5'-phospho-DNA)-serine intermediate" evidence="4 5">
    <location>
        <position position="10"/>
    </location>
</feature>
<name>A0A0T6BRD6_9BACI</name>
<dbReference type="GO" id="GO:0015074">
    <property type="term" value="P:DNA integration"/>
    <property type="evidence" value="ECO:0007669"/>
    <property type="project" value="UniProtKB-KW"/>
</dbReference>
<dbReference type="PANTHER" id="PTHR30461:SF23">
    <property type="entry name" value="DNA RECOMBINASE-RELATED"/>
    <property type="match status" value="1"/>
</dbReference>
<dbReference type="InterPro" id="IPR011109">
    <property type="entry name" value="DNA_bind_recombinase_dom"/>
</dbReference>
<keyword evidence="6" id="KW-0175">Coiled coil</keyword>
<sequence length="463" mass="54437">MTVGIYIRVSTEEQAREGFSISAQREKLKAYCVSQDWTDYKFYVDEGKSAKDTNRPYLKLMLDHIQQGLIDVVLVYRLDRLTRSVKDLYKLLDLFDKNNCIFRSATEVYDTGSATGRLFITLVAAMAQWERENLGERVSMGQVEKARQGEFSAPAPFGFRKQGETLIKDEKQGPILLDIIEKVKKGWSIRQVAKFLDESEHMPIRGYKWHIGTILSILHNPALYGAFRWKDEIYEDSHEGYITKEEFEELQEILYSRQNFKKREVKSNFIFQTKLVCPQCGNRLGCERSVYFRKKDQKNVESHHYRCQACALNYKPAVGVSEKKIEKALLTYMKNVTFDLKPIVKEEKDDSLEIQNQIKKIERKREKFQKAWASDLMTDEEFAARMSETKNVYEELKKQLSEIQPNEDLTVDIKKAKKLVNEFKLNWSYLNHAEKREYVQSFIEKIEFEKKGLTPRIRNVSFY</sequence>
<evidence type="ECO:0000313" key="9">
    <source>
        <dbReference type="EMBL" id="KRT94074.1"/>
    </source>
</evidence>
<keyword evidence="2" id="KW-0238">DNA-binding</keyword>
<dbReference type="EMBL" id="JARRTL010000031">
    <property type="protein sequence ID" value="MEC0487468.1"/>
    <property type="molecule type" value="Genomic_DNA"/>
</dbReference>
<evidence type="ECO:0000256" key="1">
    <source>
        <dbReference type="ARBA" id="ARBA00022908"/>
    </source>
</evidence>
<evidence type="ECO:0000313" key="11">
    <source>
        <dbReference type="Proteomes" id="UP000036168"/>
    </source>
</evidence>
<evidence type="ECO:0000256" key="5">
    <source>
        <dbReference type="PROSITE-ProRule" id="PRU10137"/>
    </source>
</evidence>
<dbReference type="SMART" id="SM00857">
    <property type="entry name" value="Resolvase"/>
    <property type="match status" value="1"/>
</dbReference>
<dbReference type="PROSITE" id="PS51737">
    <property type="entry name" value="RECOMBINASE_DNA_BIND"/>
    <property type="match status" value="1"/>
</dbReference>